<keyword evidence="1" id="KW-1133">Transmembrane helix</keyword>
<evidence type="ECO:0000313" key="3">
    <source>
        <dbReference type="EMBL" id="KAF7783286.1"/>
    </source>
</evidence>
<evidence type="ECO:0000256" key="1">
    <source>
        <dbReference type="SAM" id="Phobius"/>
    </source>
</evidence>
<comment type="caution">
    <text evidence="3">The sequence shown here is derived from an EMBL/GenBank/DDBJ whole genome shotgun (WGS) entry which is preliminary data.</text>
</comment>
<feature type="transmembrane region" description="Helical" evidence="1">
    <location>
        <begin position="130"/>
        <end position="152"/>
    </location>
</feature>
<dbReference type="InterPro" id="IPR045340">
    <property type="entry name" value="DUF6533"/>
</dbReference>
<feature type="transmembrane region" description="Helical" evidence="1">
    <location>
        <begin position="216"/>
        <end position="236"/>
    </location>
</feature>
<accession>A0A8H7KKA5</accession>
<evidence type="ECO:0000259" key="2">
    <source>
        <dbReference type="Pfam" id="PF20151"/>
    </source>
</evidence>
<feature type="domain" description="DUF6533" evidence="2">
    <location>
        <begin position="65"/>
        <end position="110"/>
    </location>
</feature>
<reference evidence="3 4" key="1">
    <citation type="journal article" name="Sci. Rep.">
        <title>Telomere-to-telomere assembled and centromere annotated genomes of the two main subspecies of the button mushroom Agaricus bisporus reveal especially polymorphic chromosome ends.</title>
        <authorList>
            <person name="Sonnenberg A.S.M."/>
            <person name="Sedaghat-Telgerd N."/>
            <person name="Lavrijssen B."/>
            <person name="Ohm R.A."/>
            <person name="Hendrickx P.M."/>
            <person name="Scholtmeijer K."/>
            <person name="Baars J.J.P."/>
            <person name="van Peer A."/>
        </authorList>
    </citation>
    <scope>NUCLEOTIDE SEQUENCE [LARGE SCALE GENOMIC DNA]</scope>
    <source>
        <strain evidence="3 4">H119_p4</strain>
    </source>
</reference>
<feature type="transmembrane region" description="Helical" evidence="1">
    <location>
        <begin position="257"/>
        <end position="274"/>
    </location>
</feature>
<organism evidence="3 4">
    <name type="scientific">Agaricus bisporus var. burnettii</name>
    <dbReference type="NCBI Taxonomy" id="192524"/>
    <lineage>
        <taxon>Eukaryota</taxon>
        <taxon>Fungi</taxon>
        <taxon>Dikarya</taxon>
        <taxon>Basidiomycota</taxon>
        <taxon>Agaricomycotina</taxon>
        <taxon>Agaricomycetes</taxon>
        <taxon>Agaricomycetidae</taxon>
        <taxon>Agaricales</taxon>
        <taxon>Agaricineae</taxon>
        <taxon>Agaricaceae</taxon>
        <taxon>Agaricus</taxon>
    </lineage>
</organism>
<gene>
    <name evidence="3" type="ORF">Agabi119p4_2662</name>
</gene>
<protein>
    <recommendedName>
        <fullName evidence="2">DUF6533 domain-containing protein</fullName>
    </recommendedName>
</protein>
<feature type="transmembrane region" description="Helical" evidence="1">
    <location>
        <begin position="164"/>
        <end position="185"/>
    </location>
</feature>
<dbReference type="EMBL" id="JABXXO010000003">
    <property type="protein sequence ID" value="KAF7783286.1"/>
    <property type="molecule type" value="Genomic_DNA"/>
</dbReference>
<dbReference type="Proteomes" id="UP000629468">
    <property type="component" value="Unassembled WGS sequence"/>
</dbReference>
<keyword evidence="1" id="KW-0472">Membrane</keyword>
<keyword evidence="1" id="KW-0812">Transmembrane</keyword>
<proteinExistence type="predicted"/>
<evidence type="ECO:0000313" key="4">
    <source>
        <dbReference type="Proteomes" id="UP000629468"/>
    </source>
</evidence>
<dbReference type="AlphaFoldDB" id="A0A8H7KKA5"/>
<dbReference type="Pfam" id="PF20151">
    <property type="entry name" value="DUF6533"/>
    <property type="match status" value="1"/>
</dbReference>
<name>A0A8H7KKA5_AGABI</name>
<feature type="transmembrane region" description="Helical" evidence="1">
    <location>
        <begin position="99"/>
        <end position="118"/>
    </location>
</feature>
<sequence length="313" mass="35171">MRVRFHHLSCTWKTSIPSKRYFYFERSFKLKNRSILKGTCMADPAILSMAKALAKGLEISRNFNYANLAAFTAVYFDWLLTFDSEVKLIWNAQGAKMKILYLFTRYLPLAYSPPYLYYRFGNSTSSECTALYKGIGSAFGVSSICAALVVTIRTWAVWGMNKPITYTLFGTYTVAASLILGFFAVSLKYTTHDVEATGILKGCIPDIGSLYLPASFVVHAAYDAIILLLMLIRAALLYRWGRNSRLFQALCRDGIMFYVYITVVSITNVVLLFSQGDYEAFMLPIQGAIRSISACRILLHRVATSKVISCGIK</sequence>